<keyword evidence="5" id="KW-0732">Signal</keyword>
<gene>
    <name evidence="7" type="ORF">IAB88_00945</name>
</gene>
<dbReference type="InterPro" id="IPR051202">
    <property type="entry name" value="Peptidase_C40"/>
</dbReference>
<organism evidence="7 8">
    <name type="scientific">Candidatus Limisoma faecipullorum</name>
    <dbReference type="NCBI Taxonomy" id="2840854"/>
    <lineage>
        <taxon>Bacteria</taxon>
        <taxon>Pseudomonadati</taxon>
        <taxon>Bacteroidota</taxon>
        <taxon>Bacteroidia</taxon>
        <taxon>Bacteroidales</taxon>
        <taxon>Candidatus Limisoma</taxon>
    </lineage>
</organism>
<dbReference type="SUPFAM" id="SSF54001">
    <property type="entry name" value="Cysteine proteinases"/>
    <property type="match status" value="1"/>
</dbReference>
<protein>
    <submittedName>
        <fullName evidence="7">C40 family peptidase</fullName>
    </submittedName>
</protein>
<dbReference type="AlphaFoldDB" id="A0A9D9INK7"/>
<feature type="signal peptide" evidence="5">
    <location>
        <begin position="1"/>
        <end position="21"/>
    </location>
</feature>
<dbReference type="InterPro" id="IPR041382">
    <property type="entry name" value="SH3_16"/>
</dbReference>
<accession>A0A9D9INK7</accession>
<dbReference type="Gene3D" id="3.90.1720.10">
    <property type="entry name" value="endopeptidase domain like (from Nostoc punctiforme)"/>
    <property type="match status" value="1"/>
</dbReference>
<dbReference type="PANTHER" id="PTHR47053:SF1">
    <property type="entry name" value="MUREIN DD-ENDOPEPTIDASE MEPH-RELATED"/>
    <property type="match status" value="1"/>
</dbReference>
<dbReference type="EMBL" id="JADIMC010000013">
    <property type="protein sequence ID" value="MBO8475540.1"/>
    <property type="molecule type" value="Genomic_DNA"/>
</dbReference>
<evidence type="ECO:0000256" key="3">
    <source>
        <dbReference type="ARBA" id="ARBA00022801"/>
    </source>
</evidence>
<evidence type="ECO:0000313" key="8">
    <source>
        <dbReference type="Proteomes" id="UP000823598"/>
    </source>
</evidence>
<dbReference type="GO" id="GO:0006508">
    <property type="term" value="P:proteolysis"/>
    <property type="evidence" value="ECO:0007669"/>
    <property type="project" value="UniProtKB-KW"/>
</dbReference>
<comment type="similarity">
    <text evidence="1">Belongs to the peptidase C40 family.</text>
</comment>
<reference evidence="7" key="2">
    <citation type="journal article" date="2021" name="PeerJ">
        <title>Extensive microbial diversity within the chicken gut microbiome revealed by metagenomics and culture.</title>
        <authorList>
            <person name="Gilroy R."/>
            <person name="Ravi A."/>
            <person name="Getino M."/>
            <person name="Pursley I."/>
            <person name="Horton D.L."/>
            <person name="Alikhan N.F."/>
            <person name="Baker D."/>
            <person name="Gharbi K."/>
            <person name="Hall N."/>
            <person name="Watson M."/>
            <person name="Adriaenssens E.M."/>
            <person name="Foster-Nyarko E."/>
            <person name="Jarju S."/>
            <person name="Secka A."/>
            <person name="Antonio M."/>
            <person name="Oren A."/>
            <person name="Chaudhuri R.R."/>
            <person name="La Ragione R."/>
            <person name="Hildebrand F."/>
            <person name="Pallen M.J."/>
        </authorList>
    </citation>
    <scope>NUCLEOTIDE SEQUENCE</scope>
    <source>
        <strain evidence="7">6919</strain>
    </source>
</reference>
<keyword evidence="3" id="KW-0378">Hydrolase</keyword>
<dbReference type="InterPro" id="IPR000064">
    <property type="entry name" value="NLP_P60_dom"/>
</dbReference>
<dbReference type="GO" id="GO:0008234">
    <property type="term" value="F:cysteine-type peptidase activity"/>
    <property type="evidence" value="ECO:0007669"/>
    <property type="project" value="UniProtKB-KW"/>
</dbReference>
<dbReference type="PROSITE" id="PS51935">
    <property type="entry name" value="NLPC_P60"/>
    <property type="match status" value="1"/>
</dbReference>
<dbReference type="InterPro" id="IPR038765">
    <property type="entry name" value="Papain-like_cys_pep_sf"/>
</dbReference>
<keyword evidence="4" id="KW-0788">Thiol protease</keyword>
<evidence type="ECO:0000256" key="5">
    <source>
        <dbReference type="SAM" id="SignalP"/>
    </source>
</evidence>
<dbReference type="Gene3D" id="2.30.30.40">
    <property type="entry name" value="SH3 Domains"/>
    <property type="match status" value="2"/>
</dbReference>
<reference evidence="7" key="1">
    <citation type="submission" date="2020-10" db="EMBL/GenBank/DDBJ databases">
        <authorList>
            <person name="Gilroy R."/>
        </authorList>
    </citation>
    <scope>NUCLEOTIDE SEQUENCE</scope>
    <source>
        <strain evidence="7">6919</strain>
    </source>
</reference>
<proteinExistence type="inferred from homology"/>
<feature type="chain" id="PRO_5038803739" evidence="5">
    <location>
        <begin position="22"/>
        <end position="386"/>
    </location>
</feature>
<dbReference type="Pfam" id="PF00877">
    <property type="entry name" value="NLPC_P60"/>
    <property type="match status" value="1"/>
</dbReference>
<evidence type="ECO:0000313" key="7">
    <source>
        <dbReference type="EMBL" id="MBO8475540.1"/>
    </source>
</evidence>
<dbReference type="Proteomes" id="UP000823598">
    <property type="component" value="Unassembled WGS sequence"/>
</dbReference>
<sequence>MFAKKSIIAVLMMSLSMPIYSRIVADDVIKDVKLQYAPDTRVTVWSVTADKQGDNSVVLRGKTDNPDAKDALLRGLKAVSVTYKDSIILLPDATVEKPWALVSISVACLRGEPRSGAELVSQAIMGTPVKVLECDGGMSRVQTPDGYISYVTDSSLQFLSDNEFSAWKKARRMVVTANLSMAYENPEENIDAAVSDLLLGNIVEYKGENGGFFFVSLPDGRTGYVKKTDVKDFSEWAKQNFDMQTIERSARRMMGTPYLWGGMSAKMADCSGFVRTAYFSNGIILQRDASQQALTGKKIDPKKWRTEAEPGDLIFIGTKSGKVTHVAMYIGNSKYIHSSGRVKINSMDSSADDYLDYVFLSMSRIKGEIGTKGIVAVRDHEWYFNK</sequence>
<keyword evidence="2" id="KW-0645">Protease</keyword>
<evidence type="ECO:0000256" key="2">
    <source>
        <dbReference type="ARBA" id="ARBA00022670"/>
    </source>
</evidence>
<evidence type="ECO:0000259" key="6">
    <source>
        <dbReference type="PROSITE" id="PS51935"/>
    </source>
</evidence>
<feature type="domain" description="NlpC/P60" evidence="6">
    <location>
        <begin position="239"/>
        <end position="366"/>
    </location>
</feature>
<dbReference type="Pfam" id="PF18348">
    <property type="entry name" value="SH3_16"/>
    <property type="match status" value="1"/>
</dbReference>
<dbReference type="PANTHER" id="PTHR47053">
    <property type="entry name" value="MUREIN DD-ENDOPEPTIDASE MEPH-RELATED"/>
    <property type="match status" value="1"/>
</dbReference>
<comment type="caution">
    <text evidence="7">The sequence shown here is derived from an EMBL/GenBank/DDBJ whole genome shotgun (WGS) entry which is preliminary data.</text>
</comment>
<evidence type="ECO:0000256" key="4">
    <source>
        <dbReference type="ARBA" id="ARBA00022807"/>
    </source>
</evidence>
<name>A0A9D9INK7_9BACT</name>
<evidence type="ECO:0000256" key="1">
    <source>
        <dbReference type="ARBA" id="ARBA00007074"/>
    </source>
</evidence>